<feature type="domain" description="Class II Histidinyl-tRNA synthetase (HisRS)-like catalytic core" evidence="3">
    <location>
        <begin position="245"/>
        <end position="375"/>
    </location>
</feature>
<dbReference type="GO" id="GO:0004821">
    <property type="term" value="F:histidine-tRNA ligase activity"/>
    <property type="evidence" value="ECO:0007669"/>
    <property type="project" value="TreeGrafter"/>
</dbReference>
<proteinExistence type="predicted"/>
<feature type="binding site" evidence="2">
    <location>
        <position position="112"/>
    </location>
    <ligand>
        <name>L-histidine</name>
        <dbReference type="ChEBI" id="CHEBI:57595"/>
    </ligand>
</feature>
<keyword evidence="5" id="KW-1185">Reference proteome</keyword>
<dbReference type="GO" id="GO:0005737">
    <property type="term" value="C:cytoplasm"/>
    <property type="evidence" value="ECO:0007669"/>
    <property type="project" value="InterPro"/>
</dbReference>
<dbReference type="GO" id="GO:0016757">
    <property type="term" value="F:glycosyltransferase activity"/>
    <property type="evidence" value="ECO:0007669"/>
    <property type="project" value="UniProtKB-KW"/>
</dbReference>
<feature type="domain" description="Class II Histidinyl-tRNA synthetase (HisRS)-like catalytic core" evidence="3">
    <location>
        <begin position="32"/>
        <end position="212"/>
    </location>
</feature>
<accession>A0A1G6CML8</accession>
<evidence type="ECO:0000313" key="4">
    <source>
        <dbReference type="EMBL" id="SDB34104.1"/>
    </source>
</evidence>
<dbReference type="Proteomes" id="UP000199071">
    <property type="component" value="Unassembled WGS sequence"/>
</dbReference>
<keyword evidence="1" id="KW-0368">Histidine biosynthesis</keyword>
<dbReference type="PANTHER" id="PTHR43707:SF1">
    <property type="entry name" value="HISTIDINE--TRNA LIGASE, MITOCHONDRIAL-RELATED"/>
    <property type="match status" value="1"/>
</dbReference>
<feature type="binding site" evidence="2">
    <location>
        <position position="123"/>
    </location>
    <ligand>
        <name>L-histidine</name>
        <dbReference type="ChEBI" id="CHEBI:57595"/>
    </ligand>
</feature>
<evidence type="ECO:0000256" key="1">
    <source>
        <dbReference type="ARBA" id="ARBA00023102"/>
    </source>
</evidence>
<feature type="binding site" evidence="2">
    <location>
        <position position="323"/>
    </location>
    <ligand>
        <name>L-histidine</name>
        <dbReference type="ChEBI" id="CHEBI:57595"/>
    </ligand>
</feature>
<dbReference type="STRING" id="665467.SAMN02982931_02515"/>
<dbReference type="PANTHER" id="PTHR43707">
    <property type="entry name" value="HISTIDYL-TRNA SYNTHETASE"/>
    <property type="match status" value="1"/>
</dbReference>
<evidence type="ECO:0000259" key="3">
    <source>
        <dbReference type="Pfam" id="PF13393"/>
    </source>
</evidence>
<gene>
    <name evidence="4" type="ORF">SAMN02982931_02515</name>
</gene>
<dbReference type="Gene3D" id="3.30.930.10">
    <property type="entry name" value="Bira Bifunctional Protein, Domain 2"/>
    <property type="match status" value="1"/>
</dbReference>
<evidence type="ECO:0000313" key="5">
    <source>
        <dbReference type="Proteomes" id="UP000199071"/>
    </source>
</evidence>
<reference evidence="4 5" key="1">
    <citation type="submission" date="2016-10" db="EMBL/GenBank/DDBJ databases">
        <authorList>
            <person name="de Groot N.N."/>
        </authorList>
    </citation>
    <scope>NUCLEOTIDE SEQUENCE [LARGE SCALE GENOMIC DNA]</scope>
    <source>
        <strain evidence="4 5">ATCC 35022</strain>
    </source>
</reference>
<dbReference type="PIRSF" id="PIRSF001549">
    <property type="entry name" value="His-tRNA_synth"/>
    <property type="match status" value="1"/>
</dbReference>
<feature type="non-terminal residue" evidence="4">
    <location>
        <position position="1"/>
    </location>
</feature>
<sequence>RPSGGPPSPHAGRDQRWRFGPRFRRMTDYAPLRDLFTEAGYGFVEPPILHDANVFVELAGEDLRRRLFLTQAADGAEMALRPDYTIPVCLHHLANGPARRRAGYAYLGPVFRQRRDEASEFVQAGVESLGRTDRVAADADTLALALAAVDSLGVRKPTVRIGDAALFAAVLAGLDLSAPWQKRLARTFGDTGRLKAQIARAARGVPHRQAATSRAAARRKAAEMLAATGLGTIGGRTADEIAARTVEKAALAAGIGARPARILGRFLDVSGPAVPALKELRTLLRRSRIDAEKALDGFEARLAAFEARGIALDRLTFAADFGRRLDYYTGFVFEMHAPRGARPIVGGGRYDRLVALIGDGGSVPAVGFAIWLDRIGAGR</sequence>
<dbReference type="InterPro" id="IPR004516">
    <property type="entry name" value="HisRS/HisZ"/>
</dbReference>
<feature type="binding site" evidence="2">
    <location>
        <begin position="327"/>
        <end position="328"/>
    </location>
    <ligand>
        <name>L-histidine</name>
        <dbReference type="ChEBI" id="CHEBI:57595"/>
    </ligand>
</feature>
<dbReference type="AlphaFoldDB" id="A0A1G6CML8"/>
<keyword evidence="1" id="KW-0028">Amino-acid biosynthesis</keyword>
<feature type="binding site" evidence="2">
    <location>
        <position position="127"/>
    </location>
    <ligand>
        <name>L-histidine</name>
        <dbReference type="ChEBI" id="CHEBI:57595"/>
    </ligand>
</feature>
<protein>
    <submittedName>
        <fullName evidence="4">ATP phosphoribosyltransferase regulatory subunit</fullName>
    </submittedName>
</protein>
<keyword evidence="4" id="KW-0328">Glycosyltransferase</keyword>
<keyword evidence="4" id="KW-0808">Transferase</keyword>
<dbReference type="GO" id="GO:0000105">
    <property type="term" value="P:L-histidine biosynthetic process"/>
    <property type="evidence" value="ECO:0007669"/>
    <property type="project" value="UniProtKB-KW"/>
</dbReference>
<dbReference type="GO" id="GO:0006427">
    <property type="term" value="P:histidyl-tRNA aminoacylation"/>
    <property type="evidence" value="ECO:0007669"/>
    <property type="project" value="TreeGrafter"/>
</dbReference>
<dbReference type="Pfam" id="PF13393">
    <property type="entry name" value="tRNA-synt_His"/>
    <property type="match status" value="2"/>
</dbReference>
<dbReference type="SUPFAM" id="SSF55681">
    <property type="entry name" value="Class II aaRS and biotin synthetases"/>
    <property type="match status" value="1"/>
</dbReference>
<organism evidence="4 5">
    <name type="scientific">Bauldia litoralis</name>
    <dbReference type="NCBI Taxonomy" id="665467"/>
    <lineage>
        <taxon>Bacteria</taxon>
        <taxon>Pseudomonadati</taxon>
        <taxon>Pseudomonadota</taxon>
        <taxon>Alphaproteobacteria</taxon>
        <taxon>Hyphomicrobiales</taxon>
        <taxon>Kaistiaceae</taxon>
        <taxon>Bauldia</taxon>
    </lineage>
</organism>
<dbReference type="EMBL" id="FMXQ01000005">
    <property type="protein sequence ID" value="SDB34104.1"/>
    <property type="molecule type" value="Genomic_DNA"/>
</dbReference>
<dbReference type="InterPro" id="IPR045864">
    <property type="entry name" value="aa-tRNA-synth_II/BPL/LPL"/>
</dbReference>
<dbReference type="InterPro" id="IPR041715">
    <property type="entry name" value="HisRS-like_core"/>
</dbReference>
<evidence type="ECO:0000256" key="2">
    <source>
        <dbReference type="PIRSR" id="PIRSR001549-1"/>
    </source>
</evidence>
<name>A0A1G6CML8_9HYPH</name>
<feature type="binding site" evidence="2">
    <location>
        <begin position="83"/>
        <end position="85"/>
    </location>
    <ligand>
        <name>L-histidine</name>
        <dbReference type="ChEBI" id="CHEBI:57595"/>
    </ligand>
</feature>